<accession>A7ATM4</accession>
<dbReference type="GO" id="GO:0003729">
    <property type="term" value="F:mRNA binding"/>
    <property type="evidence" value="ECO:0007669"/>
    <property type="project" value="TreeGrafter"/>
</dbReference>
<dbReference type="Gene3D" id="1.25.10.10">
    <property type="entry name" value="Leucine-rich Repeat Variant"/>
    <property type="match status" value="1"/>
</dbReference>
<dbReference type="SMART" id="SM00025">
    <property type="entry name" value="Pumilio"/>
    <property type="match status" value="8"/>
</dbReference>
<dbReference type="GO" id="GO:0005737">
    <property type="term" value="C:cytoplasm"/>
    <property type="evidence" value="ECO:0007669"/>
    <property type="project" value="TreeGrafter"/>
</dbReference>
<comment type="caution">
    <text evidence="5">The sequence shown here is derived from an EMBL/GenBank/DDBJ whole genome shotgun (WGS) entry which is preliminary data.</text>
</comment>
<dbReference type="InterPro" id="IPR011989">
    <property type="entry name" value="ARM-like"/>
</dbReference>
<dbReference type="SUPFAM" id="SSF48371">
    <property type="entry name" value="ARM repeat"/>
    <property type="match status" value="1"/>
</dbReference>
<feature type="repeat" description="Pumilio" evidence="2">
    <location>
        <begin position="231"/>
        <end position="266"/>
    </location>
</feature>
<dbReference type="EMBL" id="AAXT01000003">
    <property type="protein sequence ID" value="EDO06285.1"/>
    <property type="molecule type" value="Genomic_DNA"/>
</dbReference>
<evidence type="ECO:0000259" key="4">
    <source>
        <dbReference type="PROSITE" id="PS50303"/>
    </source>
</evidence>
<feature type="repeat" description="Pumilio" evidence="2">
    <location>
        <begin position="412"/>
        <end position="447"/>
    </location>
</feature>
<dbReference type="InterPro" id="IPR033712">
    <property type="entry name" value="Pumilio_RNA-bd"/>
</dbReference>
<gene>
    <name evidence="5" type="ORF">BBOV_II003300</name>
</gene>
<evidence type="ECO:0000256" key="2">
    <source>
        <dbReference type="PROSITE-ProRule" id="PRU00317"/>
    </source>
</evidence>
<dbReference type="InParanoid" id="A7ATM4"/>
<feature type="region of interest" description="Disordered" evidence="3">
    <location>
        <begin position="598"/>
        <end position="623"/>
    </location>
</feature>
<feature type="region of interest" description="Disordered" evidence="3">
    <location>
        <begin position="90"/>
        <end position="111"/>
    </location>
</feature>
<organism evidence="5 6">
    <name type="scientific">Babesia bovis</name>
    <dbReference type="NCBI Taxonomy" id="5865"/>
    <lineage>
        <taxon>Eukaryota</taxon>
        <taxon>Sar</taxon>
        <taxon>Alveolata</taxon>
        <taxon>Apicomplexa</taxon>
        <taxon>Aconoidasida</taxon>
        <taxon>Piroplasmida</taxon>
        <taxon>Babesiidae</taxon>
        <taxon>Babesia</taxon>
    </lineage>
</organism>
<dbReference type="CDD" id="cd07920">
    <property type="entry name" value="Pumilio"/>
    <property type="match status" value="1"/>
</dbReference>
<dbReference type="eggNOG" id="KOG2049">
    <property type="taxonomic scope" value="Eukaryota"/>
</dbReference>
<evidence type="ECO:0000313" key="5">
    <source>
        <dbReference type="EMBL" id="EDO06285.1"/>
    </source>
</evidence>
<dbReference type="Proteomes" id="UP000002173">
    <property type="component" value="Chromosome 2"/>
</dbReference>
<dbReference type="KEGG" id="bbo:BBOV_II003300"/>
<dbReference type="AlphaFoldDB" id="A7ATM4"/>
<dbReference type="VEuPathDB" id="PiroplasmaDB:BBOV_II003300"/>
<dbReference type="PANTHER" id="PTHR12537:SF13">
    <property type="entry name" value="PUMILIO HOMOLOGY DOMAIN FAMILY MEMBER 4"/>
    <property type="match status" value="1"/>
</dbReference>
<dbReference type="STRING" id="5865.A7ATM4"/>
<dbReference type="FunFam" id="1.25.10.10:FF:000237">
    <property type="entry name" value="Pumilio homolog 9"/>
    <property type="match status" value="1"/>
</dbReference>
<dbReference type="PANTHER" id="PTHR12537">
    <property type="entry name" value="RNA BINDING PROTEIN PUMILIO-RELATED"/>
    <property type="match status" value="1"/>
</dbReference>
<proteinExistence type="predicted"/>
<dbReference type="Pfam" id="PF22493">
    <property type="entry name" value="PUF_NOP9"/>
    <property type="match status" value="1"/>
</dbReference>
<evidence type="ECO:0000256" key="3">
    <source>
        <dbReference type="SAM" id="MobiDB-lite"/>
    </source>
</evidence>
<keyword evidence="1" id="KW-0677">Repeat</keyword>
<feature type="repeat" description="Pumilio" evidence="2">
    <location>
        <begin position="376"/>
        <end position="411"/>
    </location>
</feature>
<protein>
    <submittedName>
        <fullName evidence="5">Pumilio-family RNA binding repeat containing protein</fullName>
    </submittedName>
</protein>
<dbReference type="InterPro" id="IPR001313">
    <property type="entry name" value="Pumilio_RNA-bd_rpt"/>
</dbReference>
<dbReference type="PROSITE" id="PS50303">
    <property type="entry name" value="PUM_HD"/>
    <property type="match status" value="1"/>
</dbReference>
<feature type="domain" description="PUM-HD" evidence="4">
    <location>
        <begin position="208"/>
        <end position="549"/>
    </location>
</feature>
<dbReference type="InterPro" id="IPR033133">
    <property type="entry name" value="PUM-HD"/>
</dbReference>
<keyword evidence="6" id="KW-1185">Reference proteome</keyword>
<name>A7ATM4_BABBO</name>
<evidence type="ECO:0000256" key="1">
    <source>
        <dbReference type="ARBA" id="ARBA00022737"/>
    </source>
</evidence>
<dbReference type="GO" id="GO:0010608">
    <property type="term" value="P:post-transcriptional regulation of gene expression"/>
    <property type="evidence" value="ECO:0007669"/>
    <property type="project" value="TreeGrafter"/>
</dbReference>
<sequence length="656" mass="74211">MIMENGFCSYPITQQMQSNGRIRFVKIPDNDKYGHYDSLSTRYSDAEDDQLCSHSLAVKFDSLSESMLKQLDTPTMRPALSSLSEMDEYSLNEQPKTTHNEHDGSINTSEGIYTLNGKIPYDNVSQSRSYSNSYMPNIEGNNGDSINYFQDVVNSAYYNIGIEGNLMFRREVPDNKTVRRYNTSYCNAVNLSSGQYQNDANRTLRPGELNTELLCYDSLNVSTLINNTDEHIAGNIAIIAKDQTGCRLLQKMLETEDYLVVETILEGVMDNLVDLMMDPFGNYLCQKLITVCSTQQIDAIIDVAGPMLIDISLNMHGTRTLQRLIEVLHEPKQIAKVTKLLSPSVETLVTDINGNHVIQKCLSVLPPEDCEFIHQAILKKSLMFATHRHGCCVIQRCIDAANTRQRDELVETLIEHTLELIQDPFGNYVVQYILKLKNMDVNARIVKAVAPKATLYAKHKFSSNVIEKCLILTHTRIRNILVEKFVKAPYDTLKDLMLHPFGNYVIQRVLSVAQRSDLDELLKRMRPHIDELRTMSTGKRIAAKITKKHMNSDVPNTKQNGVVHKTNMLGIFNRCDTDDLAAELLRLSNAEKVGSIDLDQVNQERNGQESDVKPPTYSGQQPILTKKDRFSKTGPSIEMLEALFKRALAVQPNRLS</sequence>
<dbReference type="OMA" id="SHQKQRI"/>
<feature type="repeat" description="Pumilio" evidence="2">
    <location>
        <begin position="484"/>
        <end position="523"/>
    </location>
</feature>
<dbReference type="InterPro" id="IPR016024">
    <property type="entry name" value="ARM-type_fold"/>
</dbReference>
<dbReference type="Pfam" id="PF00806">
    <property type="entry name" value="PUF"/>
    <property type="match status" value="6"/>
</dbReference>
<evidence type="ECO:0000313" key="6">
    <source>
        <dbReference type="Proteomes" id="UP000002173"/>
    </source>
</evidence>
<feature type="repeat" description="Pumilio" evidence="2">
    <location>
        <begin position="339"/>
        <end position="375"/>
    </location>
</feature>
<dbReference type="GeneID" id="5478082"/>
<reference evidence="5 6" key="1">
    <citation type="journal article" date="2007" name="PLoS Pathog.">
        <title>Genome sequence of Babesia bovis and comparative analysis of apicomplexan hemoprotozoa.</title>
        <authorList>
            <person name="Brayton K.A."/>
            <person name="Lau A.O.T."/>
            <person name="Herndon D.R."/>
            <person name="Hannick L."/>
            <person name="Kappmeyer L.S."/>
            <person name="Berens S.J."/>
            <person name="Bidwell S.L."/>
            <person name="Brown W.C."/>
            <person name="Crabtree J."/>
            <person name="Fadrosh D."/>
            <person name="Feldblum T."/>
            <person name="Forberger H.A."/>
            <person name="Haas B.J."/>
            <person name="Howell J.M."/>
            <person name="Khouri H."/>
            <person name="Koo H."/>
            <person name="Mann D.J."/>
            <person name="Norimine J."/>
            <person name="Paulsen I.T."/>
            <person name="Radune D."/>
            <person name="Ren Q."/>
            <person name="Smith R.K. Jr."/>
            <person name="Suarez C.E."/>
            <person name="White O."/>
            <person name="Wortman J.R."/>
            <person name="Knowles D.P. Jr."/>
            <person name="McElwain T.F."/>
            <person name="Nene V.M."/>
        </authorList>
    </citation>
    <scope>NUCLEOTIDE SEQUENCE [LARGE SCALE GENOMIC DNA]</scope>
    <source>
        <strain evidence="5">T2Bo</strain>
    </source>
</reference>
<feature type="repeat" description="Pumilio" evidence="2">
    <location>
        <begin position="267"/>
        <end position="302"/>
    </location>
</feature>
<dbReference type="PROSITE" id="PS50302">
    <property type="entry name" value="PUM"/>
    <property type="match status" value="6"/>
</dbReference>